<evidence type="ECO:0000313" key="2">
    <source>
        <dbReference type="Proteomes" id="UP000414136"/>
    </source>
</evidence>
<keyword evidence="2" id="KW-1185">Reference proteome</keyword>
<dbReference type="OrthoDB" id="14765at2"/>
<evidence type="ECO:0000313" key="1">
    <source>
        <dbReference type="EMBL" id="VVE64560.1"/>
    </source>
</evidence>
<dbReference type="Gene3D" id="3.40.50.300">
    <property type="entry name" value="P-loop containing nucleotide triphosphate hydrolases"/>
    <property type="match status" value="1"/>
</dbReference>
<dbReference type="InterPro" id="IPR027417">
    <property type="entry name" value="P-loop_NTPase"/>
</dbReference>
<dbReference type="SUPFAM" id="SSF52540">
    <property type="entry name" value="P-loop containing nucleoside triphosphate hydrolases"/>
    <property type="match status" value="1"/>
</dbReference>
<dbReference type="Proteomes" id="UP000414136">
    <property type="component" value="Unassembled WGS sequence"/>
</dbReference>
<dbReference type="AlphaFoldDB" id="A0A5E4ZX88"/>
<organism evidence="1 2">
    <name type="scientific">Pandoraea captiosa</name>
    <dbReference type="NCBI Taxonomy" id="2508302"/>
    <lineage>
        <taxon>Bacteria</taxon>
        <taxon>Pseudomonadati</taxon>
        <taxon>Pseudomonadota</taxon>
        <taxon>Betaproteobacteria</taxon>
        <taxon>Burkholderiales</taxon>
        <taxon>Burkholderiaceae</taxon>
        <taxon>Pandoraea</taxon>
    </lineage>
</organism>
<accession>A0A5E4ZX88</accession>
<name>A0A5E4ZX88_9BURK</name>
<dbReference type="InterPro" id="IPR008868">
    <property type="entry name" value="TniB"/>
</dbReference>
<protein>
    <submittedName>
        <fullName evidence="1">Transposase</fullName>
    </submittedName>
</protein>
<proteinExistence type="predicted"/>
<reference evidence="1 2" key="1">
    <citation type="submission" date="2019-08" db="EMBL/GenBank/DDBJ databases">
        <authorList>
            <person name="Peeters C."/>
        </authorList>
    </citation>
    <scope>NUCLEOTIDE SEQUENCE [LARGE SCALE GENOMIC DNA]</scope>
    <source>
        <strain evidence="1 2">LMG 31118</strain>
    </source>
</reference>
<dbReference type="Pfam" id="PF05621">
    <property type="entry name" value="TniB"/>
    <property type="match status" value="1"/>
</dbReference>
<dbReference type="EMBL" id="CABPSQ010000002">
    <property type="protein sequence ID" value="VVE64560.1"/>
    <property type="molecule type" value="Genomic_DNA"/>
</dbReference>
<gene>
    <name evidence="1" type="ORF">PCA31118_01646</name>
</gene>
<dbReference type="RefSeq" id="WP_150624684.1">
    <property type="nucleotide sequence ID" value="NZ_CABPSQ010000002.1"/>
</dbReference>
<sequence length="297" mass="33728">MSNNYSHVRPEFQHVLALSDAERLAYLDMPRWIGYTAAQRLLDNLQSLLAKPQRPRMPSLLIVGDSNNGKTTIVRRFLETCGKGYVTEEMEAVKPVILAEAPPSADEKGLYISILEQFFATYRASDPTAKLRYQVIHMFRTCHVRMLVIDEFHSMLTGSAIKQREVMNAIKLLCNELAIPIVGVGTREAVRVLHTDPQHASRFDVFPLPIWSLDKEFQRLLLSFERTLPLKEASNLSEPERATLLHTICNGNLGNLHRLLVECSQEAIKSGTERIDDKIIKSKAWMRPTQGVRHISV</sequence>